<evidence type="ECO:0000313" key="2">
    <source>
        <dbReference type="Proteomes" id="UP000781932"/>
    </source>
</evidence>
<organism evidence="1 2">
    <name type="scientific">Colletotrichum karsti</name>
    <dbReference type="NCBI Taxonomy" id="1095194"/>
    <lineage>
        <taxon>Eukaryota</taxon>
        <taxon>Fungi</taxon>
        <taxon>Dikarya</taxon>
        <taxon>Ascomycota</taxon>
        <taxon>Pezizomycotina</taxon>
        <taxon>Sordariomycetes</taxon>
        <taxon>Hypocreomycetidae</taxon>
        <taxon>Glomerellales</taxon>
        <taxon>Glomerellaceae</taxon>
        <taxon>Colletotrichum</taxon>
        <taxon>Colletotrichum boninense species complex</taxon>
    </lineage>
</organism>
<sequence>MGVSLDSMPPEILVNICNCLYDDDCAGSLAAFALASKRNHSMAKYPLARTIKFKLRPETTKGNNPLPKLVERHIDKLRRNGTFASVRRLVIDRIPPRKKLFRPKQESEREQSLLSSLEMLGEDDSKPESYITYHYDHLYDDERLKRHEHNRDQHYWASLAHLITQLPGLTDLLFAVRRQFPRCMLQAVHSTTPQCRLHLRYFRLHSVLDERLDPYDIELASSPCLHSIQCSYPDWDEELSVYEREEEDGEP</sequence>
<proteinExistence type="predicted"/>
<keyword evidence="2" id="KW-1185">Reference proteome</keyword>
<comment type="caution">
    <text evidence="1">The sequence shown here is derived from an EMBL/GenBank/DDBJ whole genome shotgun (WGS) entry which is preliminary data.</text>
</comment>
<reference evidence="1" key="2">
    <citation type="submission" date="2020-11" db="EMBL/GenBank/DDBJ databases">
        <title>Whole genome sequencing of Colletotrichum sp.</title>
        <authorList>
            <person name="Li H."/>
        </authorList>
    </citation>
    <scope>NUCLEOTIDE SEQUENCE</scope>
    <source>
        <strain evidence="1">CkLH20</strain>
    </source>
</reference>
<dbReference type="EMBL" id="JAATWM020000009">
    <property type="protein sequence ID" value="KAF9878817.1"/>
    <property type="molecule type" value="Genomic_DNA"/>
</dbReference>
<dbReference type="GeneID" id="62159510"/>
<evidence type="ECO:0008006" key="3">
    <source>
        <dbReference type="Google" id="ProtNLM"/>
    </source>
</evidence>
<accession>A0A9P6I8G9</accession>
<dbReference type="AlphaFoldDB" id="A0A9P6I8G9"/>
<gene>
    <name evidence="1" type="ORF">CkaCkLH20_03717</name>
</gene>
<evidence type="ECO:0000313" key="1">
    <source>
        <dbReference type="EMBL" id="KAF9878817.1"/>
    </source>
</evidence>
<name>A0A9P6I8G9_9PEZI</name>
<dbReference type="Proteomes" id="UP000781932">
    <property type="component" value="Unassembled WGS sequence"/>
</dbReference>
<dbReference type="RefSeq" id="XP_038748278.1">
    <property type="nucleotide sequence ID" value="XM_038886436.1"/>
</dbReference>
<reference evidence="1" key="1">
    <citation type="submission" date="2020-03" db="EMBL/GenBank/DDBJ databases">
        <authorList>
            <person name="He L."/>
        </authorList>
    </citation>
    <scope>NUCLEOTIDE SEQUENCE</scope>
    <source>
        <strain evidence="1">CkLH20</strain>
    </source>
</reference>
<dbReference type="OrthoDB" id="4833886at2759"/>
<protein>
    <recommendedName>
        <fullName evidence="3">F-box domain-containing protein</fullName>
    </recommendedName>
</protein>